<gene>
    <name evidence="2" type="ORF">SAMN02745664_101106</name>
</gene>
<feature type="transmembrane region" description="Helical" evidence="1">
    <location>
        <begin position="21"/>
        <end position="38"/>
    </location>
</feature>
<dbReference type="Proteomes" id="UP000187495">
    <property type="component" value="Unassembled WGS sequence"/>
</dbReference>
<protein>
    <submittedName>
        <fullName evidence="2">Uncharacterized protein</fullName>
    </submittedName>
</protein>
<dbReference type="EMBL" id="FTNU01000001">
    <property type="protein sequence ID" value="SIR72549.1"/>
    <property type="molecule type" value="Genomic_DNA"/>
</dbReference>
<evidence type="ECO:0000313" key="3">
    <source>
        <dbReference type="Proteomes" id="UP000187495"/>
    </source>
</evidence>
<organism evidence="2 3">
    <name type="scientific">Moraxella cuniculi DSM 21768</name>
    <dbReference type="NCBI Taxonomy" id="1122245"/>
    <lineage>
        <taxon>Bacteria</taxon>
        <taxon>Pseudomonadati</taxon>
        <taxon>Pseudomonadota</taxon>
        <taxon>Gammaproteobacteria</taxon>
        <taxon>Moraxellales</taxon>
        <taxon>Moraxellaceae</taxon>
        <taxon>Moraxella</taxon>
    </lineage>
</organism>
<keyword evidence="1" id="KW-0472">Membrane</keyword>
<dbReference type="RefSeq" id="WP_076554276.1">
    <property type="nucleotide sequence ID" value="NZ_FTNU01000001.1"/>
</dbReference>
<proteinExistence type="predicted"/>
<keyword evidence="1" id="KW-0812">Transmembrane</keyword>
<dbReference type="AlphaFoldDB" id="A0A1N7D9N7"/>
<keyword evidence="3" id="KW-1185">Reference proteome</keyword>
<feature type="transmembrane region" description="Helical" evidence="1">
    <location>
        <begin position="44"/>
        <end position="63"/>
    </location>
</feature>
<sequence length="151" mass="16844">MLKVCDDGVIIRLDGRADNRLFWWSLSLVLVGIVVAIACMALPVAYAIGSLFVFAVMMFGFNIQKHRAKSQHCFTQGELILTPKRFSINQIALTLADDAKIEQVGNWLIVKDRGLEYRFSGFADERQMQVARSVLAGATVQANQVAIRINQ</sequence>
<name>A0A1N7D9N7_9GAMM</name>
<dbReference type="STRING" id="34061.B0189_00820"/>
<reference evidence="3" key="1">
    <citation type="submission" date="2017-01" db="EMBL/GenBank/DDBJ databases">
        <authorList>
            <person name="Varghese N."/>
            <person name="Submissions S."/>
        </authorList>
    </citation>
    <scope>NUCLEOTIDE SEQUENCE [LARGE SCALE GENOMIC DNA]</scope>
    <source>
        <strain evidence="3">DSM 21768</strain>
    </source>
</reference>
<keyword evidence="1" id="KW-1133">Transmembrane helix</keyword>
<accession>A0A1N7D9N7</accession>
<evidence type="ECO:0000313" key="2">
    <source>
        <dbReference type="EMBL" id="SIR72549.1"/>
    </source>
</evidence>
<evidence type="ECO:0000256" key="1">
    <source>
        <dbReference type="SAM" id="Phobius"/>
    </source>
</evidence>